<dbReference type="RefSeq" id="WP_095743247.1">
    <property type="nucleotide sequence ID" value="NZ_CP023284.1"/>
</dbReference>
<organism evidence="2 3">
    <name type="scientific">Variovorax boronicumulans</name>
    <dbReference type="NCBI Taxonomy" id="436515"/>
    <lineage>
        <taxon>Bacteria</taxon>
        <taxon>Pseudomonadati</taxon>
        <taxon>Pseudomonadota</taxon>
        <taxon>Betaproteobacteria</taxon>
        <taxon>Burkholderiales</taxon>
        <taxon>Comamonadaceae</taxon>
        <taxon>Variovorax</taxon>
    </lineage>
</organism>
<feature type="signal peptide" evidence="1">
    <location>
        <begin position="1"/>
        <end position="22"/>
    </location>
</feature>
<protein>
    <recommendedName>
        <fullName evidence="4">SMP-30/Gluconolactonase/LRE-like region domain-containing protein</fullName>
    </recommendedName>
</protein>
<gene>
    <name evidence="2" type="ORF">CKY39_01865</name>
</gene>
<name>A0A250DDT0_9BURK</name>
<evidence type="ECO:0000313" key="3">
    <source>
        <dbReference type="Proteomes" id="UP000217154"/>
    </source>
</evidence>
<keyword evidence="1" id="KW-0732">Signal</keyword>
<evidence type="ECO:0008006" key="4">
    <source>
        <dbReference type="Google" id="ProtNLM"/>
    </source>
</evidence>
<sequence>MPHRTMCTIRAAALTAALALLAACSSLSPPPKRPAAWAAPEVLVAPSSFAGVHGLAIDAKGRLLAGSVLGNTLWEVDRQTGAAKVLIDAPEGQADDIAVGPKGELAWTNYLMGMLRYRENDSAPLRVLAKDLPGLNSLDFDRRNGKLYASQVFLGDALWEIDREGKQPPRLIKKDMGGFNGFEVGPDGLLYGPLWFKGQVVKIDPANGNLTVIADGFKIPAAANLDGKGNLWVVDARSGELVKVDLATGRKTVAKQLRPSLDNLAIAPDGTIYVSNMANNEVQAFNPATGELRTLTSGKVAVPAGLKIDGNDLWVADVFGFRQVDVRTGEVRDVFRMQRDPELDYPFAVGLSPRLFALTSWFTGSVQLVDRQTLKTVETIHGLKAPFDALPMPDGSVIYAELATGSITRASGPKFAEKSVLASGLNGPVQLVVGQDGALYVTEAAGKLLRIPLDASAPLRTVADGLALPEGLAQTPWGSFIVAESAARRLVEIDPATGTRRTVAENLPIGLAAGPGLPPPYVVTGVAVGRDGTVYVAADRNNSIYRIRPVIQGNN</sequence>
<evidence type="ECO:0000256" key="1">
    <source>
        <dbReference type="SAM" id="SignalP"/>
    </source>
</evidence>
<evidence type="ECO:0000313" key="2">
    <source>
        <dbReference type="EMBL" id="ATA52109.1"/>
    </source>
</evidence>
<dbReference type="PROSITE" id="PS51257">
    <property type="entry name" value="PROKAR_LIPOPROTEIN"/>
    <property type="match status" value="1"/>
</dbReference>
<dbReference type="SUPFAM" id="SSF63829">
    <property type="entry name" value="Calcium-dependent phosphotriesterase"/>
    <property type="match status" value="2"/>
</dbReference>
<dbReference type="Proteomes" id="UP000217154">
    <property type="component" value="Chromosome"/>
</dbReference>
<dbReference type="InterPro" id="IPR051344">
    <property type="entry name" value="Vgb"/>
</dbReference>
<dbReference type="KEGG" id="vbo:CKY39_01865"/>
<dbReference type="AlphaFoldDB" id="A0A250DDT0"/>
<dbReference type="Gene3D" id="2.120.10.30">
    <property type="entry name" value="TolB, C-terminal domain"/>
    <property type="match status" value="2"/>
</dbReference>
<dbReference type="PANTHER" id="PTHR40274:SF4">
    <property type="entry name" value="BLL1406 PROTEIN"/>
    <property type="match status" value="1"/>
</dbReference>
<proteinExistence type="predicted"/>
<dbReference type="InterPro" id="IPR011042">
    <property type="entry name" value="6-blade_b-propeller_TolB-like"/>
</dbReference>
<accession>A0A250DDT0</accession>
<feature type="chain" id="PRO_5013304208" description="SMP-30/Gluconolactonase/LRE-like region domain-containing protein" evidence="1">
    <location>
        <begin position="23"/>
        <end position="555"/>
    </location>
</feature>
<dbReference type="PANTHER" id="PTHR40274">
    <property type="entry name" value="VIRGINIAMYCIN B LYASE"/>
    <property type="match status" value="1"/>
</dbReference>
<reference evidence="2 3" key="1">
    <citation type="submission" date="2017-09" db="EMBL/GenBank/DDBJ databases">
        <title>The diverse metabolic capabilities of V. boronicumulans make it an excellent choice for continued studies on novel biodegradation.</title>
        <authorList>
            <person name="Sun S."/>
        </authorList>
    </citation>
    <scope>NUCLEOTIDE SEQUENCE [LARGE SCALE GENOMIC DNA]</scope>
    <source>
        <strain evidence="2 3">J1</strain>
    </source>
</reference>
<dbReference type="EMBL" id="CP023284">
    <property type="protein sequence ID" value="ATA52109.1"/>
    <property type="molecule type" value="Genomic_DNA"/>
</dbReference>